<evidence type="ECO:0000313" key="1">
    <source>
        <dbReference type="EMBL" id="GBL85780.1"/>
    </source>
</evidence>
<proteinExistence type="predicted"/>
<accession>A0A4Y2B0X2</accession>
<name>A0A4Y2B0X2_ARAVE</name>
<evidence type="ECO:0000313" key="2">
    <source>
        <dbReference type="Proteomes" id="UP000499080"/>
    </source>
</evidence>
<organism evidence="1 2">
    <name type="scientific">Araneus ventricosus</name>
    <name type="common">Orbweaver spider</name>
    <name type="synonym">Epeira ventricosa</name>
    <dbReference type="NCBI Taxonomy" id="182803"/>
    <lineage>
        <taxon>Eukaryota</taxon>
        <taxon>Metazoa</taxon>
        <taxon>Ecdysozoa</taxon>
        <taxon>Arthropoda</taxon>
        <taxon>Chelicerata</taxon>
        <taxon>Arachnida</taxon>
        <taxon>Araneae</taxon>
        <taxon>Araneomorphae</taxon>
        <taxon>Entelegynae</taxon>
        <taxon>Araneoidea</taxon>
        <taxon>Araneidae</taxon>
        <taxon>Araneus</taxon>
    </lineage>
</organism>
<dbReference type="AlphaFoldDB" id="A0A4Y2B0X2"/>
<dbReference type="Proteomes" id="UP000499080">
    <property type="component" value="Unassembled WGS sequence"/>
</dbReference>
<dbReference type="EMBL" id="BGPR01082094">
    <property type="protein sequence ID" value="GBL85780.1"/>
    <property type="molecule type" value="Genomic_DNA"/>
</dbReference>
<comment type="caution">
    <text evidence="1">The sequence shown here is derived from an EMBL/GenBank/DDBJ whole genome shotgun (WGS) entry which is preliminary data.</text>
</comment>
<keyword evidence="2" id="KW-1185">Reference proteome</keyword>
<sequence length="102" mass="11589">MQEKKGKPDGARLKTGKSNLSHPRRRMCFFVSLPVWGSCVIIQEQNPAKLIAILAISMRSFGIHLHLFPPLKSALLESHFQSNEVVKNFLRSLDQDFTRLVS</sequence>
<protein>
    <submittedName>
        <fullName evidence="1">Uncharacterized protein</fullName>
    </submittedName>
</protein>
<gene>
    <name evidence="1" type="ORF">AVEN_145439_1</name>
</gene>
<reference evidence="1 2" key="1">
    <citation type="journal article" date="2019" name="Sci. Rep.">
        <title>Orb-weaving spider Araneus ventricosus genome elucidates the spidroin gene catalogue.</title>
        <authorList>
            <person name="Kono N."/>
            <person name="Nakamura H."/>
            <person name="Ohtoshi R."/>
            <person name="Moran D.A.P."/>
            <person name="Shinohara A."/>
            <person name="Yoshida Y."/>
            <person name="Fujiwara M."/>
            <person name="Mori M."/>
            <person name="Tomita M."/>
            <person name="Arakawa K."/>
        </authorList>
    </citation>
    <scope>NUCLEOTIDE SEQUENCE [LARGE SCALE GENOMIC DNA]</scope>
</reference>